<gene>
    <name evidence="1" type="ORF">EDC91_102224</name>
</gene>
<accession>A0A4R2FGS6</accession>
<evidence type="ECO:0000313" key="2">
    <source>
        <dbReference type="Proteomes" id="UP000294832"/>
    </source>
</evidence>
<name>A0A4R2FGS6_9GAMM</name>
<dbReference type="EMBL" id="SLWF01000002">
    <property type="protein sequence ID" value="TCN90307.1"/>
    <property type="molecule type" value="Genomic_DNA"/>
</dbReference>
<proteinExistence type="predicted"/>
<keyword evidence="2" id="KW-1185">Reference proteome</keyword>
<organism evidence="1 2">
    <name type="scientific">Shewanella fodinae</name>
    <dbReference type="NCBI Taxonomy" id="552357"/>
    <lineage>
        <taxon>Bacteria</taxon>
        <taxon>Pseudomonadati</taxon>
        <taxon>Pseudomonadota</taxon>
        <taxon>Gammaproteobacteria</taxon>
        <taxon>Alteromonadales</taxon>
        <taxon>Shewanellaceae</taxon>
        <taxon>Shewanella</taxon>
    </lineage>
</organism>
<sequence>MQLTVDISMYPLHDNYKDPIRWLIKRLDSYPSVERVTNSLSTQVTGDYDAVMQMLSVEMKAAYEQFGTAVFVCKFLQGEFDLRRRT</sequence>
<evidence type="ECO:0000313" key="1">
    <source>
        <dbReference type="EMBL" id="TCN90307.1"/>
    </source>
</evidence>
<dbReference type="OrthoDB" id="164222at2"/>
<reference evidence="1 2" key="1">
    <citation type="submission" date="2019-03" db="EMBL/GenBank/DDBJ databases">
        <title>Freshwater and sediment microbial communities from various areas in North America, analyzing microbe dynamics in response to fracking.</title>
        <authorList>
            <person name="Lamendella R."/>
        </authorList>
    </citation>
    <scope>NUCLEOTIDE SEQUENCE [LARGE SCALE GENOMIC DNA]</scope>
    <source>
        <strain evidence="1 2">74A</strain>
    </source>
</reference>
<dbReference type="RefSeq" id="WP_133037726.1">
    <property type="nucleotide sequence ID" value="NZ_SLWF01000002.1"/>
</dbReference>
<dbReference type="InterPro" id="IPR029756">
    <property type="entry name" value="MTH1187/YkoF-like"/>
</dbReference>
<dbReference type="Proteomes" id="UP000294832">
    <property type="component" value="Unassembled WGS sequence"/>
</dbReference>
<protein>
    <recommendedName>
        <fullName evidence="3">YKOF-related protein</fullName>
    </recommendedName>
</protein>
<dbReference type="Gene3D" id="3.30.70.930">
    <property type="match status" value="1"/>
</dbReference>
<evidence type="ECO:0008006" key="3">
    <source>
        <dbReference type="Google" id="ProtNLM"/>
    </source>
</evidence>
<dbReference type="SUPFAM" id="SSF89957">
    <property type="entry name" value="MTH1187/YkoF-like"/>
    <property type="match status" value="1"/>
</dbReference>
<comment type="caution">
    <text evidence="1">The sequence shown here is derived from an EMBL/GenBank/DDBJ whole genome shotgun (WGS) entry which is preliminary data.</text>
</comment>
<dbReference type="AlphaFoldDB" id="A0A4R2FGS6"/>